<name>A0A0G4FU59_VITBC</name>
<reference evidence="2 3" key="1">
    <citation type="submission" date="2014-11" db="EMBL/GenBank/DDBJ databases">
        <authorList>
            <person name="Zhu J."/>
            <person name="Qi W."/>
            <person name="Song R."/>
        </authorList>
    </citation>
    <scope>NUCLEOTIDE SEQUENCE [LARGE SCALE GENOMIC DNA]</scope>
</reference>
<evidence type="ECO:0000313" key="2">
    <source>
        <dbReference type="EMBL" id="CEM18498.1"/>
    </source>
</evidence>
<dbReference type="InParanoid" id="A0A0G4FU59"/>
<accession>A0A0G4FU59</accession>
<gene>
    <name evidence="2" type="ORF">Vbra_4468</name>
</gene>
<protein>
    <submittedName>
        <fullName evidence="2">Uncharacterized protein</fullName>
    </submittedName>
</protein>
<dbReference type="VEuPathDB" id="CryptoDB:Vbra_4468"/>
<proteinExistence type="predicted"/>
<feature type="compositionally biased region" description="Basic and acidic residues" evidence="1">
    <location>
        <begin position="140"/>
        <end position="149"/>
    </location>
</feature>
<feature type="compositionally biased region" description="Basic and acidic residues" evidence="1">
    <location>
        <begin position="96"/>
        <end position="109"/>
    </location>
</feature>
<organism evidence="2 3">
    <name type="scientific">Vitrella brassicaformis (strain CCMP3155)</name>
    <dbReference type="NCBI Taxonomy" id="1169540"/>
    <lineage>
        <taxon>Eukaryota</taxon>
        <taxon>Sar</taxon>
        <taxon>Alveolata</taxon>
        <taxon>Colpodellida</taxon>
        <taxon>Vitrellaceae</taxon>
        <taxon>Vitrella</taxon>
    </lineage>
</organism>
<feature type="region of interest" description="Disordered" evidence="1">
    <location>
        <begin position="85"/>
        <end position="149"/>
    </location>
</feature>
<feature type="compositionally biased region" description="Polar residues" evidence="1">
    <location>
        <begin position="85"/>
        <end position="94"/>
    </location>
</feature>
<evidence type="ECO:0000313" key="3">
    <source>
        <dbReference type="Proteomes" id="UP000041254"/>
    </source>
</evidence>
<keyword evidence="3" id="KW-1185">Reference proteome</keyword>
<feature type="compositionally biased region" description="Acidic residues" evidence="1">
    <location>
        <begin position="130"/>
        <end position="139"/>
    </location>
</feature>
<evidence type="ECO:0000256" key="1">
    <source>
        <dbReference type="SAM" id="MobiDB-lite"/>
    </source>
</evidence>
<dbReference type="EMBL" id="CDMY01000501">
    <property type="protein sequence ID" value="CEM18498.1"/>
    <property type="molecule type" value="Genomic_DNA"/>
</dbReference>
<dbReference type="AlphaFoldDB" id="A0A0G4FU59"/>
<sequence length="149" mass="16201">MSFRSCCASVRTSSVSISSDSASRSRRESRCQTPDVDSTIDWRSACAFTISTGQAARFGAYFATYPNDEALSVDGPFIKRRLLSGTTPLFQQPKTDPGRVRLKDRDGKKKGCKRKQPPGEEGSDPKSNGDDGEMADGFDDERGTVSECA</sequence>
<dbReference type="Proteomes" id="UP000041254">
    <property type="component" value="Unassembled WGS sequence"/>
</dbReference>